<dbReference type="Pfam" id="PF10584">
    <property type="entry name" value="Proteasome_A_N"/>
    <property type="match status" value="1"/>
</dbReference>
<dbReference type="SUPFAM" id="SSF56235">
    <property type="entry name" value="N-terminal nucleophile aminohydrolases (Ntn hydrolases)"/>
    <property type="match status" value="2"/>
</dbReference>
<dbReference type="EMBL" id="CAMAPE010000005">
    <property type="protein sequence ID" value="CAH9069332.1"/>
    <property type="molecule type" value="Genomic_DNA"/>
</dbReference>
<accession>A0A9P1E0J9</accession>
<protein>
    <recommendedName>
        <fullName evidence="3">Proteasome alpha-type subunits domain-containing protein</fullName>
    </recommendedName>
</protein>
<dbReference type="Gene3D" id="3.60.20.10">
    <property type="entry name" value="Glutamine Phosphoribosylpyrophosphate, subunit 1, domain 1"/>
    <property type="match status" value="2"/>
</dbReference>
<dbReference type="InterPro" id="IPR029055">
    <property type="entry name" value="Ntn_hydrolases_N"/>
</dbReference>
<organism evidence="4 5">
    <name type="scientific">Cuscuta europaea</name>
    <name type="common">European dodder</name>
    <dbReference type="NCBI Taxonomy" id="41803"/>
    <lineage>
        <taxon>Eukaryota</taxon>
        <taxon>Viridiplantae</taxon>
        <taxon>Streptophyta</taxon>
        <taxon>Embryophyta</taxon>
        <taxon>Tracheophyta</taxon>
        <taxon>Spermatophyta</taxon>
        <taxon>Magnoliopsida</taxon>
        <taxon>eudicotyledons</taxon>
        <taxon>Gunneridae</taxon>
        <taxon>Pentapetalae</taxon>
        <taxon>asterids</taxon>
        <taxon>lamiids</taxon>
        <taxon>Solanales</taxon>
        <taxon>Convolvulaceae</taxon>
        <taxon>Cuscuteae</taxon>
        <taxon>Cuscuta</taxon>
        <taxon>Cuscuta subgen. Cuscuta</taxon>
    </lineage>
</organism>
<reference evidence="4" key="1">
    <citation type="submission" date="2022-07" db="EMBL/GenBank/DDBJ databases">
        <authorList>
            <person name="Macas J."/>
            <person name="Novak P."/>
            <person name="Neumann P."/>
        </authorList>
    </citation>
    <scope>NUCLEOTIDE SEQUENCE</scope>
</reference>
<dbReference type="CDD" id="cd03750">
    <property type="entry name" value="proteasome_alpha_type_2"/>
    <property type="match status" value="1"/>
</dbReference>
<dbReference type="AlphaFoldDB" id="A0A9P1E0J9"/>
<dbReference type="OrthoDB" id="431557at2759"/>
<evidence type="ECO:0000259" key="3">
    <source>
        <dbReference type="PROSITE" id="PS00388"/>
    </source>
</evidence>
<dbReference type="SMART" id="SM00948">
    <property type="entry name" value="Proteasome_A_N"/>
    <property type="match status" value="1"/>
</dbReference>
<dbReference type="GO" id="GO:0019773">
    <property type="term" value="C:proteasome core complex, alpha-subunit complex"/>
    <property type="evidence" value="ECO:0007669"/>
    <property type="project" value="UniProtKB-UniRule"/>
</dbReference>
<dbReference type="InterPro" id="IPR023332">
    <property type="entry name" value="Proteasome_alpha-type"/>
</dbReference>
<comment type="caution">
    <text evidence="4">The sequence shown here is derived from an EMBL/GenBank/DDBJ whole genome shotgun (WGS) entry which is preliminary data.</text>
</comment>
<dbReference type="PROSITE" id="PS51475">
    <property type="entry name" value="PROTEASOME_ALPHA_2"/>
    <property type="match status" value="1"/>
</dbReference>
<evidence type="ECO:0000256" key="2">
    <source>
        <dbReference type="PROSITE-ProRule" id="PRU00808"/>
    </source>
</evidence>
<dbReference type="PROSITE" id="PS00388">
    <property type="entry name" value="PROTEASOME_ALPHA_1"/>
    <property type="match status" value="1"/>
</dbReference>
<feature type="domain" description="Proteasome alpha-type subunits" evidence="3">
    <location>
        <begin position="6"/>
        <end position="28"/>
    </location>
</feature>
<evidence type="ECO:0000313" key="4">
    <source>
        <dbReference type="EMBL" id="CAH9069332.1"/>
    </source>
</evidence>
<proteinExistence type="inferred from homology"/>
<dbReference type="PANTHER" id="PTHR11599">
    <property type="entry name" value="PROTEASOME SUBUNIT ALPHA/BETA"/>
    <property type="match status" value="1"/>
</dbReference>
<dbReference type="FunFam" id="3.60.20.10:FF:000124">
    <property type="entry name" value="Proteasome endopeptidase complex"/>
    <property type="match status" value="1"/>
</dbReference>
<dbReference type="InterPro" id="IPR000426">
    <property type="entry name" value="Proteasome_asu_N"/>
</dbReference>
<keyword evidence="1 2" id="KW-0647">Proteasome</keyword>
<evidence type="ECO:0000313" key="5">
    <source>
        <dbReference type="Proteomes" id="UP001152484"/>
    </source>
</evidence>
<dbReference type="GO" id="GO:0006511">
    <property type="term" value="P:ubiquitin-dependent protein catabolic process"/>
    <property type="evidence" value="ECO:0007669"/>
    <property type="project" value="InterPro"/>
</dbReference>
<gene>
    <name evidence="4" type="ORF">CEURO_LOCUS3150</name>
</gene>
<sequence length="309" mass="33977">MGDSQYSFSLTTFSPSGKLVQIEHALTAVASGQTSLGIKASNGVVIATEKKLPSILVDETSVQKIQILTPNIGVVYSGMGPDSRVLVRKSRKQAEQYHRLYKEPIPVTQLVRETAAVMQEFTQSGGVRPFGVSLLVAGYDDKGPQLYQVYSGMGPDSRVLVRKSRKQAEQYHRLYKEPIPVTQLVRETAAVMQEFTQSGGVRPFGVSLLVAGYDDKGPQLYQVDPSGSYFSWKASAMGKNVSNAKTFLEKRYTEDMELDDAVHTAILTLKEGFEGQISGKNIEIGIIGADKVFRVLTPAEIEDYLQEVE</sequence>
<dbReference type="Pfam" id="PF00227">
    <property type="entry name" value="Proteasome"/>
    <property type="match status" value="2"/>
</dbReference>
<name>A0A9P1E0J9_CUSEU</name>
<dbReference type="InterPro" id="IPR050115">
    <property type="entry name" value="Proteasome_alpha"/>
</dbReference>
<evidence type="ECO:0000256" key="1">
    <source>
        <dbReference type="ARBA" id="ARBA00022942"/>
    </source>
</evidence>
<dbReference type="Proteomes" id="UP001152484">
    <property type="component" value="Unassembled WGS sequence"/>
</dbReference>
<dbReference type="InterPro" id="IPR001353">
    <property type="entry name" value="Proteasome_sua/b"/>
</dbReference>
<keyword evidence="5" id="KW-1185">Reference proteome</keyword>
<comment type="similarity">
    <text evidence="2">Belongs to the peptidase T1A family.</text>
</comment>